<comment type="caution">
    <text evidence="8">Lacks conserved residue(s) required for the propagation of feature annotation.</text>
</comment>
<comment type="similarity">
    <text evidence="8">Belongs to the insect chemoreceptor superfamily. Gustatory receptor (GR) family.</text>
</comment>
<dbReference type="GO" id="GO:0030424">
    <property type="term" value="C:axon"/>
    <property type="evidence" value="ECO:0007669"/>
    <property type="project" value="TreeGrafter"/>
</dbReference>
<evidence type="ECO:0000256" key="1">
    <source>
        <dbReference type="ARBA" id="ARBA00004651"/>
    </source>
</evidence>
<comment type="subcellular location">
    <subcellularLocation>
        <location evidence="1 8">Cell membrane</location>
        <topology evidence="1 8">Multi-pass membrane protein</topology>
    </subcellularLocation>
</comment>
<keyword evidence="5 8" id="KW-0472">Membrane</keyword>
<dbReference type="Pfam" id="PF08395">
    <property type="entry name" value="7tm_7"/>
    <property type="match status" value="1"/>
</dbReference>
<evidence type="ECO:0000256" key="4">
    <source>
        <dbReference type="ARBA" id="ARBA00022989"/>
    </source>
</evidence>
<evidence type="ECO:0000256" key="5">
    <source>
        <dbReference type="ARBA" id="ARBA00023136"/>
    </source>
</evidence>
<dbReference type="EMBL" id="CAACVG010007951">
    <property type="protein sequence ID" value="VEN47734.1"/>
    <property type="molecule type" value="Genomic_DNA"/>
</dbReference>
<feature type="transmembrane region" description="Helical" evidence="8">
    <location>
        <begin position="151"/>
        <end position="172"/>
    </location>
</feature>
<organism evidence="9 10">
    <name type="scientific">Callosobruchus maculatus</name>
    <name type="common">Southern cowpea weevil</name>
    <name type="synonym">Pulse bruchid</name>
    <dbReference type="NCBI Taxonomy" id="64391"/>
    <lineage>
        <taxon>Eukaryota</taxon>
        <taxon>Metazoa</taxon>
        <taxon>Ecdysozoa</taxon>
        <taxon>Arthropoda</taxon>
        <taxon>Hexapoda</taxon>
        <taxon>Insecta</taxon>
        <taxon>Pterygota</taxon>
        <taxon>Neoptera</taxon>
        <taxon>Endopterygota</taxon>
        <taxon>Coleoptera</taxon>
        <taxon>Polyphaga</taxon>
        <taxon>Cucujiformia</taxon>
        <taxon>Chrysomeloidea</taxon>
        <taxon>Chrysomelidae</taxon>
        <taxon>Bruchinae</taxon>
        <taxon>Bruchini</taxon>
        <taxon>Callosobruchus</taxon>
    </lineage>
</organism>
<accession>A0A653CKC4</accession>
<dbReference type="GO" id="GO:0050909">
    <property type="term" value="P:sensory perception of taste"/>
    <property type="evidence" value="ECO:0007669"/>
    <property type="project" value="InterPro"/>
</dbReference>
<sequence>MSVALLLKLCKWLVIAPGEYYRPRSIYTVYIYFWRFLSVASASFYVFGVLTDPSFEGLIFSVRILDSISIALITASTLCTTWKCALATNILQHLQLYDAKENSRGVTLGLVLVHFIFIATKIAGDASLSMSIGLLPGAKIVQYYIFRDIQWYMQTIAVFLVTIIASKFKMMFEELNASLQNPANKNDRVPDPILIARKRYNQLADLVDEFNDVFGTTILFSVLFTMAMAVLSIHKAIVFTLFIENDPGKLWIILASTFWTIVVTLQALVLAGCCSAMDKEALKTEKICYSLLNDASVRFKKNTEDVYISELSILAQLINCRRPSVSAAGFFKVNFEMMGFIATTVTSDTIVTLQCLIESTKM</sequence>
<evidence type="ECO:0000256" key="3">
    <source>
        <dbReference type="ARBA" id="ARBA00022692"/>
    </source>
</evidence>
<dbReference type="GO" id="GO:0005886">
    <property type="term" value="C:plasma membrane"/>
    <property type="evidence" value="ECO:0007669"/>
    <property type="project" value="UniProtKB-SubCell"/>
</dbReference>
<dbReference type="GO" id="GO:0007165">
    <property type="term" value="P:signal transduction"/>
    <property type="evidence" value="ECO:0007669"/>
    <property type="project" value="UniProtKB-KW"/>
</dbReference>
<reference evidence="9 10" key="1">
    <citation type="submission" date="2019-01" db="EMBL/GenBank/DDBJ databases">
        <authorList>
            <person name="Sayadi A."/>
        </authorList>
    </citation>
    <scope>NUCLEOTIDE SEQUENCE [LARGE SCALE GENOMIC DNA]</scope>
</reference>
<evidence type="ECO:0000256" key="7">
    <source>
        <dbReference type="ARBA" id="ARBA00023224"/>
    </source>
</evidence>
<dbReference type="PANTHER" id="PTHR21143:SF104">
    <property type="entry name" value="GUSTATORY RECEPTOR 8A-RELATED"/>
    <property type="match status" value="1"/>
</dbReference>
<keyword evidence="4 8" id="KW-1133">Transmembrane helix</keyword>
<feature type="transmembrane region" description="Helical" evidence="8">
    <location>
        <begin position="250"/>
        <end position="271"/>
    </location>
</feature>
<dbReference type="GO" id="GO:0043025">
    <property type="term" value="C:neuronal cell body"/>
    <property type="evidence" value="ECO:0007669"/>
    <property type="project" value="TreeGrafter"/>
</dbReference>
<proteinExistence type="inferred from homology"/>
<evidence type="ECO:0000256" key="8">
    <source>
        <dbReference type="RuleBase" id="RU363108"/>
    </source>
</evidence>
<dbReference type="GO" id="GO:0007635">
    <property type="term" value="P:chemosensory behavior"/>
    <property type="evidence" value="ECO:0007669"/>
    <property type="project" value="TreeGrafter"/>
</dbReference>
<feature type="transmembrane region" description="Helical" evidence="8">
    <location>
        <begin position="68"/>
        <end position="91"/>
    </location>
</feature>
<name>A0A653CKC4_CALMS</name>
<gene>
    <name evidence="9" type="ORF">CALMAC_LOCUS9417</name>
</gene>
<keyword evidence="10" id="KW-1185">Reference proteome</keyword>
<feature type="transmembrane region" description="Helical" evidence="8">
    <location>
        <begin position="29"/>
        <end position="48"/>
    </location>
</feature>
<dbReference type="Proteomes" id="UP000410492">
    <property type="component" value="Unassembled WGS sequence"/>
</dbReference>
<keyword evidence="6 8" id="KW-0675">Receptor</keyword>
<comment type="function">
    <text evidence="8">Gustatory receptor which mediates acceptance or avoidance behavior, depending on its substrates.</text>
</comment>
<feature type="transmembrane region" description="Helical" evidence="8">
    <location>
        <begin position="218"/>
        <end position="243"/>
    </location>
</feature>
<feature type="transmembrane region" description="Helical" evidence="8">
    <location>
        <begin position="103"/>
        <end position="122"/>
    </location>
</feature>
<evidence type="ECO:0000256" key="6">
    <source>
        <dbReference type="ARBA" id="ARBA00023170"/>
    </source>
</evidence>
<keyword evidence="2 8" id="KW-1003">Cell membrane</keyword>
<keyword evidence="7 8" id="KW-0807">Transducer</keyword>
<dbReference type="GO" id="GO:0030425">
    <property type="term" value="C:dendrite"/>
    <property type="evidence" value="ECO:0007669"/>
    <property type="project" value="TreeGrafter"/>
</dbReference>
<dbReference type="AlphaFoldDB" id="A0A653CKC4"/>
<dbReference type="PANTHER" id="PTHR21143">
    <property type="entry name" value="INVERTEBRATE GUSTATORY RECEPTOR"/>
    <property type="match status" value="1"/>
</dbReference>
<dbReference type="InterPro" id="IPR013604">
    <property type="entry name" value="7TM_chemorcpt"/>
</dbReference>
<evidence type="ECO:0000313" key="9">
    <source>
        <dbReference type="EMBL" id="VEN47734.1"/>
    </source>
</evidence>
<dbReference type="OrthoDB" id="6769782at2759"/>
<keyword evidence="3 8" id="KW-0812">Transmembrane</keyword>
<evidence type="ECO:0000313" key="10">
    <source>
        <dbReference type="Proteomes" id="UP000410492"/>
    </source>
</evidence>
<protein>
    <recommendedName>
        <fullName evidence="8">Gustatory receptor</fullName>
    </recommendedName>
</protein>
<dbReference type="GO" id="GO:0008049">
    <property type="term" value="P:male courtship behavior"/>
    <property type="evidence" value="ECO:0007669"/>
    <property type="project" value="TreeGrafter"/>
</dbReference>
<evidence type="ECO:0000256" key="2">
    <source>
        <dbReference type="ARBA" id="ARBA00022475"/>
    </source>
</evidence>